<dbReference type="AlphaFoldDB" id="A0A9X2IX78"/>
<dbReference type="RefSeq" id="WP_251910625.1">
    <property type="nucleotide sequence ID" value="NZ_JAMRXG010000003.1"/>
</dbReference>
<organism evidence="2 3">
    <name type="scientific">Nocardia pulmonis</name>
    <dbReference type="NCBI Taxonomy" id="2951408"/>
    <lineage>
        <taxon>Bacteria</taxon>
        <taxon>Bacillati</taxon>
        <taxon>Actinomycetota</taxon>
        <taxon>Actinomycetes</taxon>
        <taxon>Mycobacteriales</taxon>
        <taxon>Nocardiaceae</taxon>
        <taxon>Nocardia</taxon>
    </lineage>
</organism>
<dbReference type="Proteomes" id="UP001139157">
    <property type="component" value="Unassembled WGS sequence"/>
</dbReference>
<name>A0A9X2IX78_9NOCA</name>
<reference evidence="2" key="1">
    <citation type="submission" date="2022-06" db="EMBL/GenBank/DDBJ databases">
        <title>Novel species in genus nocardia.</title>
        <authorList>
            <person name="Li F."/>
        </authorList>
    </citation>
    <scope>NUCLEOTIDE SEQUENCE</scope>
    <source>
        <strain evidence="2">CDC141</strain>
    </source>
</reference>
<evidence type="ECO:0000313" key="3">
    <source>
        <dbReference type="Proteomes" id="UP001139157"/>
    </source>
</evidence>
<dbReference type="EMBL" id="JAMRXG010000003">
    <property type="protein sequence ID" value="MCM6773560.1"/>
    <property type="molecule type" value="Genomic_DNA"/>
</dbReference>
<proteinExistence type="predicted"/>
<keyword evidence="3" id="KW-1185">Reference proteome</keyword>
<feature type="transmembrane region" description="Helical" evidence="1">
    <location>
        <begin position="76"/>
        <end position="97"/>
    </location>
</feature>
<sequence>MTSVSCPRCGSADFVQDIPAVGSYSTPPEPGSDWRAVPYGTLLATATRLPGPPEPPDAPRVLRQDRVSKPVTMRHLVDRGLGGGIVVLALLVVIVYGLDRPPDEPTPDWIQGSLILLLLLAVPPTVLFVRQRRRARAAARYSAAISAYRQAVDAAAEAWRCAYYCHWCARCFWLESVAAETVVSTTEFRDLVAKSGGYDGLSHVYRDVPH</sequence>
<keyword evidence="1" id="KW-0472">Membrane</keyword>
<feature type="transmembrane region" description="Helical" evidence="1">
    <location>
        <begin position="109"/>
        <end position="129"/>
    </location>
</feature>
<evidence type="ECO:0000256" key="1">
    <source>
        <dbReference type="SAM" id="Phobius"/>
    </source>
</evidence>
<protein>
    <submittedName>
        <fullName evidence="2">Uncharacterized protein</fullName>
    </submittedName>
</protein>
<evidence type="ECO:0000313" key="2">
    <source>
        <dbReference type="EMBL" id="MCM6773560.1"/>
    </source>
</evidence>
<keyword evidence="1" id="KW-1133">Transmembrane helix</keyword>
<accession>A0A9X2IX78</accession>
<keyword evidence="1" id="KW-0812">Transmembrane</keyword>
<gene>
    <name evidence="2" type="ORF">NDR86_08765</name>
</gene>
<comment type="caution">
    <text evidence="2">The sequence shown here is derived from an EMBL/GenBank/DDBJ whole genome shotgun (WGS) entry which is preliminary data.</text>
</comment>